<gene>
    <name evidence="2" type="ORF">HannXRQ_Chr01g0010641</name>
</gene>
<evidence type="ECO:0000313" key="3">
    <source>
        <dbReference type="Proteomes" id="UP000215914"/>
    </source>
</evidence>
<dbReference type="EMBL" id="CM007890">
    <property type="protein sequence ID" value="OTG36719.1"/>
    <property type="molecule type" value="Genomic_DNA"/>
</dbReference>
<sequence length="69" mass="7746">MAKWKKKTRGKGANPSWPRTSKLKGESNVKLVHETQILIILTFLTNGLKEEGSSHTKQEGNQDRGKTQV</sequence>
<dbReference type="Proteomes" id="UP000215914">
    <property type="component" value="Chromosome 1"/>
</dbReference>
<name>A0A251VMX4_HELAN</name>
<feature type="region of interest" description="Disordered" evidence="1">
    <location>
        <begin position="50"/>
        <end position="69"/>
    </location>
</feature>
<feature type="compositionally biased region" description="Basic residues" evidence="1">
    <location>
        <begin position="1"/>
        <end position="10"/>
    </location>
</feature>
<accession>A0A251VMX4</accession>
<evidence type="ECO:0000313" key="2">
    <source>
        <dbReference type="EMBL" id="OTG36719.1"/>
    </source>
</evidence>
<proteinExistence type="predicted"/>
<evidence type="ECO:0000256" key="1">
    <source>
        <dbReference type="SAM" id="MobiDB-lite"/>
    </source>
</evidence>
<feature type="region of interest" description="Disordered" evidence="1">
    <location>
        <begin position="1"/>
        <end position="28"/>
    </location>
</feature>
<organism evidence="2 3">
    <name type="scientific">Helianthus annuus</name>
    <name type="common">Common sunflower</name>
    <dbReference type="NCBI Taxonomy" id="4232"/>
    <lineage>
        <taxon>Eukaryota</taxon>
        <taxon>Viridiplantae</taxon>
        <taxon>Streptophyta</taxon>
        <taxon>Embryophyta</taxon>
        <taxon>Tracheophyta</taxon>
        <taxon>Spermatophyta</taxon>
        <taxon>Magnoliopsida</taxon>
        <taxon>eudicotyledons</taxon>
        <taxon>Gunneridae</taxon>
        <taxon>Pentapetalae</taxon>
        <taxon>asterids</taxon>
        <taxon>campanulids</taxon>
        <taxon>Asterales</taxon>
        <taxon>Asteraceae</taxon>
        <taxon>Asteroideae</taxon>
        <taxon>Heliantheae alliance</taxon>
        <taxon>Heliantheae</taxon>
        <taxon>Helianthus</taxon>
    </lineage>
</organism>
<dbReference type="InParanoid" id="A0A251VMX4"/>
<dbReference type="AlphaFoldDB" id="A0A251VMX4"/>
<protein>
    <submittedName>
        <fullName evidence="2">Uncharacterized protein</fullName>
    </submittedName>
</protein>
<reference evidence="3" key="1">
    <citation type="journal article" date="2017" name="Nature">
        <title>The sunflower genome provides insights into oil metabolism, flowering and Asterid evolution.</title>
        <authorList>
            <person name="Badouin H."/>
            <person name="Gouzy J."/>
            <person name="Grassa C.J."/>
            <person name="Murat F."/>
            <person name="Staton S.E."/>
            <person name="Cottret L."/>
            <person name="Lelandais-Briere C."/>
            <person name="Owens G.L."/>
            <person name="Carrere S."/>
            <person name="Mayjonade B."/>
            <person name="Legrand L."/>
            <person name="Gill N."/>
            <person name="Kane N.C."/>
            <person name="Bowers J.E."/>
            <person name="Hubner S."/>
            <person name="Bellec A."/>
            <person name="Berard A."/>
            <person name="Berges H."/>
            <person name="Blanchet N."/>
            <person name="Boniface M.C."/>
            <person name="Brunel D."/>
            <person name="Catrice O."/>
            <person name="Chaidir N."/>
            <person name="Claudel C."/>
            <person name="Donnadieu C."/>
            <person name="Faraut T."/>
            <person name="Fievet G."/>
            <person name="Helmstetter N."/>
            <person name="King M."/>
            <person name="Knapp S.J."/>
            <person name="Lai Z."/>
            <person name="Le Paslier M.C."/>
            <person name="Lippi Y."/>
            <person name="Lorenzon L."/>
            <person name="Mandel J.R."/>
            <person name="Marage G."/>
            <person name="Marchand G."/>
            <person name="Marquand E."/>
            <person name="Bret-Mestries E."/>
            <person name="Morien E."/>
            <person name="Nambeesan S."/>
            <person name="Nguyen T."/>
            <person name="Pegot-Espagnet P."/>
            <person name="Pouilly N."/>
            <person name="Raftis F."/>
            <person name="Sallet E."/>
            <person name="Schiex T."/>
            <person name="Thomas J."/>
            <person name="Vandecasteele C."/>
            <person name="Vares D."/>
            <person name="Vear F."/>
            <person name="Vautrin S."/>
            <person name="Crespi M."/>
            <person name="Mangin B."/>
            <person name="Burke J.M."/>
            <person name="Salse J."/>
            <person name="Munos S."/>
            <person name="Vincourt P."/>
            <person name="Rieseberg L.H."/>
            <person name="Langlade N.B."/>
        </authorList>
    </citation>
    <scope>NUCLEOTIDE SEQUENCE [LARGE SCALE GENOMIC DNA]</scope>
    <source>
        <strain evidence="3">cv. SF193</strain>
    </source>
</reference>
<keyword evidence="3" id="KW-1185">Reference proteome</keyword>